<evidence type="ECO:0008006" key="3">
    <source>
        <dbReference type="Google" id="ProtNLM"/>
    </source>
</evidence>
<accession>A0ABU3PT55</accession>
<dbReference type="Proteomes" id="UP001268542">
    <property type="component" value="Unassembled WGS sequence"/>
</dbReference>
<protein>
    <recommendedName>
        <fullName evidence="3">ESX-1 secretion-associated protein</fullName>
    </recommendedName>
</protein>
<name>A0ABU3PT55_9ACTN</name>
<evidence type="ECO:0000313" key="1">
    <source>
        <dbReference type="EMBL" id="MDT9592071.1"/>
    </source>
</evidence>
<comment type="caution">
    <text evidence="1">The sequence shown here is derived from an EMBL/GenBank/DDBJ whole genome shotgun (WGS) entry which is preliminary data.</text>
</comment>
<dbReference type="EMBL" id="JAVYII010000001">
    <property type="protein sequence ID" value="MDT9592071.1"/>
    <property type="molecule type" value="Genomic_DNA"/>
</dbReference>
<proteinExistence type="predicted"/>
<reference evidence="1 2" key="1">
    <citation type="submission" date="2023-08" db="EMBL/GenBank/DDBJ databases">
        <title>Nocardioides seae sp. nov., a bacterium isolated from a soil.</title>
        <authorList>
            <person name="Wang X."/>
        </authorList>
    </citation>
    <scope>NUCLEOTIDE SEQUENCE [LARGE SCALE GENOMIC DNA]</scope>
    <source>
        <strain evidence="1 2">YZH12</strain>
    </source>
</reference>
<sequence length="96" mass="9325">MTIHLEPDAVRAAWAHGTSAQEEIDAARGFTDAASGASTGPLGPALAHAAGRADGALATASAVLGEFATNVEGCIAEFQATDGGSAGAFNELGAGQ</sequence>
<gene>
    <name evidence="1" type="ORF">RDV89_03280</name>
</gene>
<evidence type="ECO:0000313" key="2">
    <source>
        <dbReference type="Proteomes" id="UP001268542"/>
    </source>
</evidence>
<organism evidence="1 2">
    <name type="scientific">Nocardioides imazamoxiresistens</name>
    <dbReference type="NCBI Taxonomy" id="3231893"/>
    <lineage>
        <taxon>Bacteria</taxon>
        <taxon>Bacillati</taxon>
        <taxon>Actinomycetota</taxon>
        <taxon>Actinomycetes</taxon>
        <taxon>Propionibacteriales</taxon>
        <taxon>Nocardioidaceae</taxon>
        <taxon>Nocardioides</taxon>
    </lineage>
</organism>
<keyword evidence="2" id="KW-1185">Reference proteome</keyword>
<dbReference type="RefSeq" id="WP_315731264.1">
    <property type="nucleotide sequence ID" value="NZ_JAVYII010000001.1"/>
</dbReference>